<dbReference type="AlphaFoldDB" id="A0A1C3RHW3"/>
<dbReference type="Gene3D" id="6.10.340.10">
    <property type="match status" value="1"/>
</dbReference>
<dbReference type="SMART" id="SM00304">
    <property type="entry name" value="HAMP"/>
    <property type="match status" value="1"/>
</dbReference>
<evidence type="ECO:0000256" key="6">
    <source>
        <dbReference type="SAM" id="Phobius"/>
    </source>
</evidence>
<feature type="domain" description="Methyl-accepting transducer" evidence="7">
    <location>
        <begin position="405"/>
        <end position="634"/>
    </location>
</feature>
<reference evidence="9 10" key="1">
    <citation type="submission" date="2016-07" db="EMBL/GenBank/DDBJ databases">
        <authorList>
            <person name="Lefevre C.T."/>
        </authorList>
    </citation>
    <scope>NUCLEOTIDE SEQUENCE [LARGE SCALE GENOMIC DNA]</scope>
    <source>
        <strain evidence="9">PR1</strain>
    </source>
</reference>
<dbReference type="GO" id="GO:0016020">
    <property type="term" value="C:membrane"/>
    <property type="evidence" value="ECO:0007669"/>
    <property type="project" value="InterPro"/>
</dbReference>
<feature type="transmembrane region" description="Helical" evidence="6">
    <location>
        <begin position="297"/>
        <end position="317"/>
    </location>
</feature>
<dbReference type="SMART" id="SM01358">
    <property type="entry name" value="HBM"/>
    <property type="match status" value="1"/>
</dbReference>
<dbReference type="SMART" id="SM00283">
    <property type="entry name" value="MA"/>
    <property type="match status" value="1"/>
</dbReference>
<keyword evidence="1 3" id="KW-0807">Transducer</keyword>
<dbReference type="InterPro" id="IPR032255">
    <property type="entry name" value="HBM"/>
</dbReference>
<feature type="region of interest" description="Disordered" evidence="5">
    <location>
        <begin position="441"/>
        <end position="460"/>
    </location>
</feature>
<dbReference type="InterPro" id="IPR004089">
    <property type="entry name" value="MCPsignal_dom"/>
</dbReference>
<evidence type="ECO:0000256" key="2">
    <source>
        <dbReference type="ARBA" id="ARBA00029447"/>
    </source>
</evidence>
<evidence type="ECO:0000256" key="3">
    <source>
        <dbReference type="PROSITE-ProRule" id="PRU00284"/>
    </source>
</evidence>
<dbReference type="STRING" id="1867952.MTBPR1_30238"/>
<sequence length="668" mass="73756">MLSLFMHMSVMKRLVLVSVFFLISFIALGTAYFQLSAYQRETYEEKSLYNEALKDIRALGGYMLTARYTEKEYVIKSKEKYEKRQRETERNVNKLITALAQKLNSLEEKASLDVIEEKMAGYFSHWDSFVGLNKTLGYDKKSGFYGAARTASKHLAKVSNEILERNEDHMESLGQSDDPLFAVIAKIRRGEMELLARQDSKYITEVSTHVAKLKILLKENFLEESDKQTLNRTLDDYLEQFTKMASLYIKRHEQAGLFKTFYKPARKSLDGLEKVIAHKSTLADHAFEDGTQQGRTIFLAIIGIGGSLCVILSLVAGRTISKPLNQLVQTTMRISSGERNVQIDDQELKNEIGEMSRALSIFQNNAQQMEDMRHQQEEVKRQAEEENKQMMAQMAERFRNTVTGAMDSMSLAAENLQDTAQTLSSASHQSLAQANNVVESSQMANERVDQASTSASSLSHSINEIRGNTDRSAQFSKQATERAQIADQEIQGLASAATKIGEVASMIADIAEQTNLLALNATIEAARAGEAGKGFAVVASEVKNLANQTAQATKDISVQINNIQSATQTAVVSVQAAGGAIDEANQIASEIALAVNEQSKETDNITANMTEASSQTVTTLNAVEDVIKASDHVGDMANNTLNASEEINQLSLELTKGVDDFLKALQNG</sequence>
<feature type="coiled-coil region" evidence="4">
    <location>
        <begin position="78"/>
        <end position="109"/>
    </location>
</feature>
<dbReference type="PROSITE" id="PS50111">
    <property type="entry name" value="CHEMOTAXIS_TRANSDUC_2"/>
    <property type="match status" value="1"/>
</dbReference>
<proteinExistence type="inferred from homology"/>
<keyword evidence="6" id="KW-0812">Transmembrane</keyword>
<dbReference type="Pfam" id="PF00672">
    <property type="entry name" value="HAMP"/>
    <property type="match status" value="1"/>
</dbReference>
<dbReference type="CDD" id="cd06225">
    <property type="entry name" value="HAMP"/>
    <property type="match status" value="1"/>
</dbReference>
<organism evidence="9 10">
    <name type="scientific">Candidatus Terasakiella magnetica</name>
    <dbReference type="NCBI Taxonomy" id="1867952"/>
    <lineage>
        <taxon>Bacteria</taxon>
        <taxon>Pseudomonadati</taxon>
        <taxon>Pseudomonadota</taxon>
        <taxon>Alphaproteobacteria</taxon>
        <taxon>Rhodospirillales</taxon>
        <taxon>Terasakiellaceae</taxon>
        <taxon>Terasakiella</taxon>
    </lineage>
</organism>
<dbReference type="EMBL" id="FLYE01000023">
    <property type="protein sequence ID" value="SCA56868.1"/>
    <property type="molecule type" value="Genomic_DNA"/>
</dbReference>
<evidence type="ECO:0000259" key="7">
    <source>
        <dbReference type="PROSITE" id="PS50111"/>
    </source>
</evidence>
<protein>
    <submittedName>
        <fullName evidence="9">Putative Methyl-accepting chemotaxis protein</fullName>
    </submittedName>
</protein>
<evidence type="ECO:0000313" key="10">
    <source>
        <dbReference type="Proteomes" id="UP000231658"/>
    </source>
</evidence>
<name>A0A1C3RHW3_9PROT</name>
<accession>A0A1C3RHW3</accession>
<evidence type="ECO:0000259" key="8">
    <source>
        <dbReference type="PROSITE" id="PS50885"/>
    </source>
</evidence>
<evidence type="ECO:0000256" key="1">
    <source>
        <dbReference type="ARBA" id="ARBA00023224"/>
    </source>
</evidence>
<dbReference type="PANTHER" id="PTHR32089">
    <property type="entry name" value="METHYL-ACCEPTING CHEMOTAXIS PROTEIN MCPB"/>
    <property type="match status" value="1"/>
</dbReference>
<dbReference type="RefSeq" id="WP_069188930.1">
    <property type="nucleotide sequence ID" value="NZ_FLYE01000023.1"/>
</dbReference>
<keyword evidence="6" id="KW-1133">Transmembrane helix</keyword>
<evidence type="ECO:0000256" key="5">
    <source>
        <dbReference type="SAM" id="MobiDB-lite"/>
    </source>
</evidence>
<dbReference type="GO" id="GO:0007165">
    <property type="term" value="P:signal transduction"/>
    <property type="evidence" value="ECO:0007669"/>
    <property type="project" value="UniProtKB-KW"/>
</dbReference>
<evidence type="ECO:0000256" key="4">
    <source>
        <dbReference type="SAM" id="Coils"/>
    </source>
</evidence>
<dbReference type="OrthoDB" id="3289104at2"/>
<evidence type="ECO:0000313" key="9">
    <source>
        <dbReference type="EMBL" id="SCA56868.1"/>
    </source>
</evidence>
<dbReference type="SUPFAM" id="SSF58104">
    <property type="entry name" value="Methyl-accepting chemotaxis protein (MCP) signaling domain"/>
    <property type="match status" value="1"/>
</dbReference>
<dbReference type="PROSITE" id="PS50885">
    <property type="entry name" value="HAMP"/>
    <property type="match status" value="1"/>
</dbReference>
<dbReference type="InterPro" id="IPR003660">
    <property type="entry name" value="HAMP_dom"/>
</dbReference>
<keyword evidence="4" id="KW-0175">Coiled coil</keyword>
<comment type="similarity">
    <text evidence="2">Belongs to the methyl-accepting chemotaxis (MCP) protein family.</text>
</comment>
<feature type="domain" description="HAMP" evidence="8">
    <location>
        <begin position="318"/>
        <end position="371"/>
    </location>
</feature>
<dbReference type="PANTHER" id="PTHR32089:SF112">
    <property type="entry name" value="LYSOZYME-LIKE PROTEIN-RELATED"/>
    <property type="match status" value="1"/>
</dbReference>
<keyword evidence="6" id="KW-0472">Membrane</keyword>
<dbReference type="Gene3D" id="1.10.287.950">
    <property type="entry name" value="Methyl-accepting chemotaxis protein"/>
    <property type="match status" value="1"/>
</dbReference>
<dbReference type="Proteomes" id="UP000231658">
    <property type="component" value="Unassembled WGS sequence"/>
</dbReference>
<dbReference type="Pfam" id="PF00015">
    <property type="entry name" value="MCPsignal"/>
    <property type="match status" value="1"/>
</dbReference>
<keyword evidence="10" id="KW-1185">Reference proteome</keyword>
<gene>
    <name evidence="9" type="ORF">MTBPR1_30238</name>
</gene>
<feature type="coiled-coil region" evidence="4">
    <location>
        <begin position="365"/>
        <end position="400"/>
    </location>
</feature>